<gene>
    <name evidence="1" type="ORF">FGRAMPH1_01T17665</name>
</gene>
<proteinExistence type="predicted"/>
<reference evidence="2" key="4">
    <citation type="submission" date="2017-01" db="UniProtKB">
        <authorList>
            <consortium name="EnsemblFungi"/>
        </authorList>
    </citation>
    <scope>IDENTIFICATION</scope>
    <source>
        <strain evidence="2">PH-1 / ATCC MYA-4620 / FGSC 9075 / NRRL 31084</strain>
    </source>
</reference>
<dbReference type="EMBL" id="HG970334">
    <property type="protein sequence ID" value="CEF87496.1"/>
    <property type="molecule type" value="Genomic_DNA"/>
</dbReference>
<sequence>MQLLRYGKFSERIQAILSNASLAVYAINIGHAPSRPSSRGDRPCQRRLRDVDRLLRSDPDVHVKVSVDMLAL</sequence>
<evidence type="ECO:0000313" key="3">
    <source>
        <dbReference type="Proteomes" id="UP000070720"/>
    </source>
</evidence>
<organism evidence="1 3">
    <name type="scientific">Gibberella zeae (strain ATCC MYA-4620 / CBS 123657 / FGSC 9075 / NRRL 31084 / PH-1)</name>
    <name type="common">Wheat head blight fungus</name>
    <name type="synonym">Fusarium graminearum</name>
    <dbReference type="NCBI Taxonomy" id="229533"/>
    <lineage>
        <taxon>Eukaryota</taxon>
        <taxon>Fungi</taxon>
        <taxon>Dikarya</taxon>
        <taxon>Ascomycota</taxon>
        <taxon>Pezizomycotina</taxon>
        <taxon>Sordariomycetes</taxon>
        <taxon>Hypocreomycetidae</taxon>
        <taxon>Hypocreales</taxon>
        <taxon>Nectriaceae</taxon>
        <taxon>Fusarium</taxon>
    </lineage>
</organism>
<protein>
    <submittedName>
        <fullName evidence="1">Chromosome 3, complete genome</fullName>
    </submittedName>
</protein>
<evidence type="ECO:0000313" key="1">
    <source>
        <dbReference type="EMBL" id="CEF87496.1"/>
    </source>
</evidence>
<name>A0A098E063_GIBZE</name>
<dbReference type="Proteomes" id="UP000070720">
    <property type="component" value="Chromosome 3"/>
</dbReference>
<accession>A0A0E0SM33</accession>
<dbReference type="InParanoid" id="A0A098E063"/>
<dbReference type="EnsemblFungi" id="CEF87496">
    <property type="protein sequence ID" value="CEF87496"/>
    <property type="gene ID" value="FGRRES_20258"/>
</dbReference>
<accession>A0A098E063</accession>
<reference evidence="1 3" key="3">
    <citation type="journal article" date="2015" name="BMC Genomics">
        <title>The completed genome sequence of the pathogenic ascomycete fungus Fusarium graminearum.</title>
        <authorList>
            <person name="King R."/>
            <person name="Urban M."/>
            <person name="Hammond-Kosack M.C."/>
            <person name="Hassani-Pak K."/>
            <person name="Hammond-Kosack K.E."/>
        </authorList>
    </citation>
    <scope>NUCLEOTIDE SEQUENCE [LARGE SCALE GENOMIC DNA]</scope>
    <source>
        <strain evidence="3">ATCC MYA-4620 / CBS 123657 / FGSC 9075 / NRRL 31084 / PH-1</strain>
        <strain evidence="1">PH-1</strain>
    </source>
</reference>
<keyword evidence="3" id="KW-1185">Reference proteome</keyword>
<reference evidence="2 3" key="1">
    <citation type="journal article" date="2007" name="Science">
        <title>The Fusarium graminearum genome reveals a link between localized polymorphism and pathogen specialization.</title>
        <authorList>
            <person name="Cuomo C.A."/>
            <person name="Gueldener U."/>
            <person name="Xu J.-R."/>
            <person name="Trail F."/>
            <person name="Turgeon B.G."/>
            <person name="Di Pietro A."/>
            <person name="Walton J.D."/>
            <person name="Ma L.-J."/>
            <person name="Baker S.E."/>
            <person name="Rep M."/>
            <person name="Adam G."/>
            <person name="Antoniw J."/>
            <person name="Baldwin T."/>
            <person name="Calvo S.E."/>
            <person name="Chang Y.-L."/>
            <person name="DeCaprio D."/>
            <person name="Gale L.R."/>
            <person name="Gnerre S."/>
            <person name="Goswami R.S."/>
            <person name="Hammond-Kosack K."/>
            <person name="Harris L.J."/>
            <person name="Hilburn K."/>
            <person name="Kennell J.C."/>
            <person name="Kroken S."/>
            <person name="Magnuson J.K."/>
            <person name="Mannhaupt G."/>
            <person name="Mauceli E.W."/>
            <person name="Mewes H.-W."/>
            <person name="Mitterbauer R."/>
            <person name="Muehlbauer G."/>
            <person name="Muensterkoetter M."/>
            <person name="Nelson D."/>
            <person name="O'Donnell K."/>
            <person name="Ouellet T."/>
            <person name="Qi W."/>
            <person name="Quesneville H."/>
            <person name="Roncero M.I.G."/>
            <person name="Seong K.-Y."/>
            <person name="Tetko I.V."/>
            <person name="Urban M."/>
            <person name="Waalwijk C."/>
            <person name="Ward T.J."/>
            <person name="Yao J."/>
            <person name="Birren B.W."/>
            <person name="Kistler H.C."/>
        </authorList>
    </citation>
    <scope>NUCLEOTIDE SEQUENCE [LARGE SCALE GENOMIC DNA]</scope>
    <source>
        <strain evidence="3">ATCC MYA-4620 / CBS 123657 / FGSC 9075 / NRRL 31084 / PH-1</strain>
        <strain evidence="2">PH-1 / ATCC MYA-4620 / FGSC 9075 / NRRL 31084</strain>
    </source>
</reference>
<reference evidence="2 3" key="2">
    <citation type="journal article" date="2010" name="Nature">
        <title>Comparative genomics reveals mobile pathogenicity chromosomes in Fusarium.</title>
        <authorList>
            <person name="Ma L.J."/>
            <person name="van der Does H.C."/>
            <person name="Borkovich K.A."/>
            <person name="Coleman J.J."/>
            <person name="Daboussi M.J."/>
            <person name="Di Pietro A."/>
            <person name="Dufresne M."/>
            <person name="Freitag M."/>
            <person name="Grabherr M."/>
            <person name="Henrissat B."/>
            <person name="Houterman P.M."/>
            <person name="Kang S."/>
            <person name="Shim W.B."/>
            <person name="Woloshuk C."/>
            <person name="Xie X."/>
            <person name="Xu J.R."/>
            <person name="Antoniw J."/>
            <person name="Baker S.E."/>
            <person name="Bluhm B.H."/>
            <person name="Breakspear A."/>
            <person name="Brown D.W."/>
            <person name="Butchko R.A."/>
            <person name="Chapman S."/>
            <person name="Coulson R."/>
            <person name="Coutinho P.M."/>
            <person name="Danchin E.G."/>
            <person name="Diener A."/>
            <person name="Gale L.R."/>
            <person name="Gardiner D.M."/>
            <person name="Goff S."/>
            <person name="Hammond-Kosack K.E."/>
            <person name="Hilburn K."/>
            <person name="Hua-Van A."/>
            <person name="Jonkers W."/>
            <person name="Kazan K."/>
            <person name="Kodira C.D."/>
            <person name="Koehrsen M."/>
            <person name="Kumar L."/>
            <person name="Lee Y.H."/>
            <person name="Li L."/>
            <person name="Manners J.M."/>
            <person name="Miranda-Saavedra D."/>
            <person name="Mukherjee M."/>
            <person name="Park G."/>
            <person name="Park J."/>
            <person name="Park S.Y."/>
            <person name="Proctor R.H."/>
            <person name="Regev A."/>
            <person name="Ruiz-Roldan M.C."/>
            <person name="Sain D."/>
            <person name="Sakthikumar S."/>
            <person name="Sykes S."/>
            <person name="Schwartz D.C."/>
            <person name="Turgeon B.G."/>
            <person name="Wapinski I."/>
            <person name="Yoder O."/>
            <person name="Young S."/>
            <person name="Zeng Q."/>
            <person name="Zhou S."/>
            <person name="Galagan J."/>
            <person name="Cuomo C.A."/>
            <person name="Kistler H.C."/>
            <person name="Rep M."/>
        </authorList>
    </citation>
    <scope>GENOME REANNOTATION</scope>
    <source>
        <strain evidence="3">ATCC MYA-4620 / CBS 123657 / FGSC 9075 / NRRL 31084 / PH-1</strain>
        <strain evidence="2">PH-1 / ATCC MYA-4620 / FGSC 9075 / NRRL 31084</strain>
    </source>
</reference>
<evidence type="ECO:0000313" key="2">
    <source>
        <dbReference type="EnsemblFungi" id="CEF87496"/>
    </source>
</evidence>
<dbReference type="AlphaFoldDB" id="A0A098E063"/>